<feature type="domain" description="Amidohydrolase-related" evidence="2">
    <location>
        <begin position="107"/>
        <end position="296"/>
    </location>
</feature>
<accession>A0A497EUP7</accession>
<dbReference type="PANTHER" id="PTHR21240">
    <property type="entry name" value="2-AMINO-3-CARBOXYLMUCONATE-6-SEMIALDEHYDE DECARBOXYLASE"/>
    <property type="match status" value="1"/>
</dbReference>
<comment type="caution">
    <text evidence="3">The sequence shown here is derived from an EMBL/GenBank/DDBJ whole genome shotgun (WGS) entry which is preliminary data.</text>
</comment>
<dbReference type="SUPFAM" id="SSF51556">
    <property type="entry name" value="Metallo-dependent hydrolases"/>
    <property type="match status" value="1"/>
</dbReference>
<dbReference type="Proteomes" id="UP000278475">
    <property type="component" value="Unassembled WGS sequence"/>
</dbReference>
<dbReference type="GO" id="GO:0016787">
    <property type="term" value="F:hydrolase activity"/>
    <property type="evidence" value="ECO:0007669"/>
    <property type="project" value="UniProtKB-KW"/>
</dbReference>
<dbReference type="InterPro" id="IPR006680">
    <property type="entry name" value="Amidohydro-rel"/>
</dbReference>
<dbReference type="Pfam" id="PF04909">
    <property type="entry name" value="Amidohydro_2"/>
    <property type="match status" value="1"/>
</dbReference>
<reference evidence="3 4" key="1">
    <citation type="submission" date="2018-06" db="EMBL/GenBank/DDBJ databases">
        <title>Extensive metabolic versatility and redundancy in microbially diverse, dynamic hydrothermal sediments.</title>
        <authorList>
            <person name="Dombrowski N."/>
            <person name="Teske A."/>
            <person name="Baker B.J."/>
        </authorList>
    </citation>
    <scope>NUCLEOTIDE SEQUENCE [LARGE SCALE GENOMIC DNA]</scope>
    <source>
        <strain evidence="3">B66_G16</strain>
    </source>
</reference>
<protein>
    <submittedName>
        <fullName evidence="3">Amidohydrolase</fullName>
    </submittedName>
</protein>
<dbReference type="CDD" id="cd01292">
    <property type="entry name" value="metallo-dependent_hydrolases"/>
    <property type="match status" value="1"/>
</dbReference>
<evidence type="ECO:0000256" key="1">
    <source>
        <dbReference type="ARBA" id="ARBA00023239"/>
    </source>
</evidence>
<dbReference type="InterPro" id="IPR032466">
    <property type="entry name" value="Metal_Hydrolase"/>
</dbReference>
<evidence type="ECO:0000313" key="3">
    <source>
        <dbReference type="EMBL" id="RLE50358.1"/>
    </source>
</evidence>
<dbReference type="EMBL" id="QMQV01000007">
    <property type="protein sequence ID" value="RLE50358.1"/>
    <property type="molecule type" value="Genomic_DNA"/>
</dbReference>
<dbReference type="InterPro" id="IPR032465">
    <property type="entry name" value="ACMSD"/>
</dbReference>
<proteinExistence type="predicted"/>
<dbReference type="GO" id="GO:0016831">
    <property type="term" value="F:carboxy-lyase activity"/>
    <property type="evidence" value="ECO:0007669"/>
    <property type="project" value="InterPro"/>
</dbReference>
<name>A0A497EUP7_9CREN</name>
<evidence type="ECO:0000313" key="4">
    <source>
        <dbReference type="Proteomes" id="UP000278475"/>
    </source>
</evidence>
<evidence type="ECO:0000259" key="2">
    <source>
        <dbReference type="Pfam" id="PF04909"/>
    </source>
</evidence>
<keyword evidence="1" id="KW-0456">Lyase</keyword>
<dbReference type="GO" id="GO:0005737">
    <property type="term" value="C:cytoplasm"/>
    <property type="evidence" value="ECO:0007669"/>
    <property type="project" value="TreeGrafter"/>
</dbReference>
<organism evidence="3 4">
    <name type="scientific">Thermoproteota archaeon</name>
    <dbReference type="NCBI Taxonomy" id="2056631"/>
    <lineage>
        <taxon>Archaea</taxon>
        <taxon>Thermoproteota</taxon>
    </lineage>
</organism>
<dbReference type="GO" id="GO:0019748">
    <property type="term" value="P:secondary metabolic process"/>
    <property type="evidence" value="ECO:0007669"/>
    <property type="project" value="TreeGrafter"/>
</dbReference>
<dbReference type="PANTHER" id="PTHR21240:SF28">
    <property type="entry name" value="ISO-OROTATE DECARBOXYLASE (EUROFUNG)"/>
    <property type="match status" value="1"/>
</dbReference>
<dbReference type="AlphaFoldDB" id="A0A497EUP7"/>
<dbReference type="Gene3D" id="3.20.20.140">
    <property type="entry name" value="Metal-dependent hydrolases"/>
    <property type="match status" value="1"/>
</dbReference>
<gene>
    <name evidence="3" type="ORF">DRJ31_01525</name>
</gene>
<sequence length="301" mass="33742">MEKPSLLLLRLRAFWTSSIFRFDNVLPAKRHRYISCDRNFSSTTQSYWKGISAMSKQKRLTIVDSHVHLGFYAGFNVKLSAKELVKLMNKHGIISSLVSSLPNRLTFKAVKNHPGRIYGLIWVNPHLGKKALSLIDDAVKAGLKGIKMHPLLDTFLPDQDVVYPVVEHAIKHKLPILFHCGHPPWSLPWHFGNLADRYPDATIILGHMGHGHIVYINGAIEVAKKHENILLETSAMPMPSKIKEAAEVVGADRILYGSDAPFGHPAVEILKVKVSGLNERELNMVLSENAVKVFKLKSTSR</sequence>